<keyword evidence="2" id="KW-0732">Signal</keyword>
<dbReference type="Proteomes" id="UP001201812">
    <property type="component" value="Unassembled WGS sequence"/>
</dbReference>
<keyword evidence="4" id="KW-1185">Reference proteome</keyword>
<feature type="chain" id="PRO_5042170053" description="Protein sleepless" evidence="2">
    <location>
        <begin position="36"/>
        <end position="257"/>
    </location>
</feature>
<sequence length="257" mass="28192">MRLATALRILTSYSPLLSKILLLIFACTEMQTANALRCFAGNPAYRHECSSLSYCLTIFSKIDDHTQWSCDGNSFNQVSLCSNLGILSPDSVSSRSSAPVAVFDQPSAAIGGQPHYRSSAVPVSTDDDTLAEYYRAQEANAMARGLSSMEKERHQRRLHYAADGSDSFRPQSIPLHRRQYGPSSETSEYTRNNNRGQAYRGNAGGVVRYYAGQSKCFDGGDLGRICCCSTDFCNGGVSLLRPSFCTIVLFIFALLII</sequence>
<accession>A0AAD4NE45</accession>
<feature type="region of interest" description="Disordered" evidence="1">
    <location>
        <begin position="164"/>
        <end position="197"/>
    </location>
</feature>
<gene>
    <name evidence="3" type="ORF">DdX_04206</name>
</gene>
<protein>
    <recommendedName>
        <fullName evidence="5">Protein sleepless</fullName>
    </recommendedName>
</protein>
<feature type="compositionally biased region" description="Polar residues" evidence="1">
    <location>
        <begin position="181"/>
        <end position="196"/>
    </location>
</feature>
<reference evidence="3" key="1">
    <citation type="submission" date="2022-01" db="EMBL/GenBank/DDBJ databases">
        <title>Genome Sequence Resource for Two Populations of Ditylenchus destructor, the Migratory Endoparasitic Phytonematode.</title>
        <authorList>
            <person name="Zhang H."/>
            <person name="Lin R."/>
            <person name="Xie B."/>
        </authorList>
    </citation>
    <scope>NUCLEOTIDE SEQUENCE</scope>
    <source>
        <strain evidence="3">BazhouSP</strain>
    </source>
</reference>
<evidence type="ECO:0000313" key="4">
    <source>
        <dbReference type="Proteomes" id="UP001201812"/>
    </source>
</evidence>
<feature type="signal peptide" evidence="2">
    <location>
        <begin position="1"/>
        <end position="35"/>
    </location>
</feature>
<dbReference type="EMBL" id="JAKKPZ010000004">
    <property type="protein sequence ID" value="KAI1721919.1"/>
    <property type="molecule type" value="Genomic_DNA"/>
</dbReference>
<evidence type="ECO:0000256" key="1">
    <source>
        <dbReference type="SAM" id="MobiDB-lite"/>
    </source>
</evidence>
<name>A0AAD4NE45_9BILA</name>
<dbReference type="AlphaFoldDB" id="A0AAD4NE45"/>
<evidence type="ECO:0008006" key="5">
    <source>
        <dbReference type="Google" id="ProtNLM"/>
    </source>
</evidence>
<organism evidence="3 4">
    <name type="scientific">Ditylenchus destructor</name>
    <dbReference type="NCBI Taxonomy" id="166010"/>
    <lineage>
        <taxon>Eukaryota</taxon>
        <taxon>Metazoa</taxon>
        <taxon>Ecdysozoa</taxon>
        <taxon>Nematoda</taxon>
        <taxon>Chromadorea</taxon>
        <taxon>Rhabditida</taxon>
        <taxon>Tylenchina</taxon>
        <taxon>Tylenchomorpha</taxon>
        <taxon>Sphaerularioidea</taxon>
        <taxon>Anguinidae</taxon>
        <taxon>Anguininae</taxon>
        <taxon>Ditylenchus</taxon>
    </lineage>
</organism>
<proteinExistence type="predicted"/>
<comment type="caution">
    <text evidence="3">The sequence shown here is derived from an EMBL/GenBank/DDBJ whole genome shotgun (WGS) entry which is preliminary data.</text>
</comment>
<evidence type="ECO:0000313" key="3">
    <source>
        <dbReference type="EMBL" id="KAI1721919.1"/>
    </source>
</evidence>
<evidence type="ECO:0000256" key="2">
    <source>
        <dbReference type="SAM" id="SignalP"/>
    </source>
</evidence>